<feature type="domain" description="Caspase family p10" evidence="18">
    <location>
        <begin position="254"/>
        <end position="349"/>
    </location>
</feature>
<accession>A0A3B3TBJ6</accession>
<evidence type="ECO:0000256" key="4">
    <source>
        <dbReference type="ARBA" id="ARBA00022490"/>
    </source>
</evidence>
<keyword evidence="8" id="KW-0677">Repeat</keyword>
<dbReference type="PRINTS" id="PR00376">
    <property type="entry name" value="IL1BCENZYME"/>
</dbReference>
<keyword evidence="5" id="KW-0597">Phosphoprotein</keyword>
<dbReference type="GO" id="GO:0005634">
    <property type="term" value="C:nucleus"/>
    <property type="evidence" value="ECO:0007669"/>
    <property type="project" value="UniProtKB-SubCell"/>
</dbReference>
<evidence type="ECO:0000256" key="16">
    <source>
        <dbReference type="PIRSR" id="PIRSR038001-1"/>
    </source>
</evidence>
<dbReference type="FunFam" id="3.40.50.1460:FF:000008">
    <property type="entry name" value="caspase-8 isoform X1"/>
    <property type="match status" value="1"/>
</dbReference>
<dbReference type="PROSITE" id="PS01122">
    <property type="entry name" value="CASPASE_CYS"/>
    <property type="match status" value="1"/>
</dbReference>
<dbReference type="GeneTree" id="ENSGT00940000164225"/>
<dbReference type="GO" id="GO:0004197">
    <property type="term" value="F:cysteine-type endopeptidase activity"/>
    <property type="evidence" value="ECO:0007669"/>
    <property type="project" value="InterPro"/>
</dbReference>
<dbReference type="EC" id="3.4.22.61" evidence="14"/>
<dbReference type="InterPro" id="IPR011600">
    <property type="entry name" value="Pept_C14_caspase"/>
</dbReference>
<dbReference type="GO" id="GO:0043065">
    <property type="term" value="P:positive regulation of apoptotic process"/>
    <property type="evidence" value="ECO:0007669"/>
    <property type="project" value="UniProtKB-ARBA"/>
</dbReference>
<dbReference type="GO" id="GO:0006508">
    <property type="term" value="P:proteolysis"/>
    <property type="evidence" value="ECO:0007669"/>
    <property type="project" value="UniProtKB-KW"/>
</dbReference>
<dbReference type="Pfam" id="PF00656">
    <property type="entry name" value="Peptidase_C14"/>
    <property type="match status" value="1"/>
</dbReference>
<keyword evidence="12" id="KW-0539">Nucleus</keyword>
<feature type="domain" description="CARD" evidence="20">
    <location>
        <begin position="1"/>
        <end position="74"/>
    </location>
</feature>
<dbReference type="Gene3D" id="3.40.50.1460">
    <property type="match status" value="1"/>
</dbReference>
<dbReference type="Ensembl" id="ENSPKIT00000021048.1">
    <property type="protein sequence ID" value="ENSPKIP00000040030.1"/>
    <property type="gene ID" value="ENSPKIG00000017154.1"/>
</dbReference>
<dbReference type="SUPFAM" id="SSF52129">
    <property type="entry name" value="Caspase-like"/>
    <property type="match status" value="1"/>
</dbReference>
<evidence type="ECO:0000256" key="3">
    <source>
        <dbReference type="ARBA" id="ARBA00010134"/>
    </source>
</evidence>
<evidence type="ECO:0000256" key="8">
    <source>
        <dbReference type="ARBA" id="ARBA00022737"/>
    </source>
</evidence>
<evidence type="ECO:0000256" key="15">
    <source>
        <dbReference type="ARBA" id="ARBA00068172"/>
    </source>
</evidence>
<dbReference type="GO" id="GO:0005886">
    <property type="term" value="C:plasma membrane"/>
    <property type="evidence" value="ECO:0007669"/>
    <property type="project" value="UniProtKB-ARBA"/>
</dbReference>
<evidence type="ECO:0000256" key="7">
    <source>
        <dbReference type="ARBA" id="ARBA00022703"/>
    </source>
</evidence>
<comment type="similarity">
    <text evidence="3 17">Belongs to the peptidase C14A family.</text>
</comment>
<evidence type="ECO:0000256" key="13">
    <source>
        <dbReference type="ARBA" id="ARBA00051626"/>
    </source>
</evidence>
<evidence type="ECO:0000256" key="2">
    <source>
        <dbReference type="ARBA" id="ARBA00004496"/>
    </source>
</evidence>
<keyword evidence="7" id="KW-0053">Apoptosis</keyword>
<dbReference type="Pfam" id="PF00619">
    <property type="entry name" value="CARD"/>
    <property type="match status" value="1"/>
</dbReference>
<dbReference type="InterPro" id="IPR033139">
    <property type="entry name" value="Caspase_cys_AS"/>
</dbReference>
<dbReference type="CDD" id="cd01671">
    <property type="entry name" value="CARD"/>
    <property type="match status" value="1"/>
</dbReference>
<dbReference type="InterPro" id="IPR001315">
    <property type="entry name" value="CARD"/>
</dbReference>
<dbReference type="Proteomes" id="UP000261540">
    <property type="component" value="Unplaced"/>
</dbReference>
<protein>
    <recommendedName>
        <fullName evidence="15">Caspase-8</fullName>
        <ecNumber evidence="14">3.4.22.61</ecNumber>
    </recommendedName>
</protein>
<evidence type="ECO:0000256" key="11">
    <source>
        <dbReference type="ARBA" id="ARBA00023145"/>
    </source>
</evidence>
<proteinExistence type="inferred from homology"/>
<name>A0A3B3TBJ6_9TELE</name>
<dbReference type="AlphaFoldDB" id="A0A3B3TBJ6"/>
<comment type="subcellular location">
    <subcellularLocation>
        <location evidence="2">Cytoplasm</location>
    </subcellularLocation>
    <subcellularLocation>
        <location evidence="1">Nucleus</location>
    </subcellularLocation>
</comment>
<evidence type="ECO:0000313" key="22">
    <source>
        <dbReference type="Proteomes" id="UP000261540"/>
    </source>
</evidence>
<dbReference type="InterPro" id="IPR001309">
    <property type="entry name" value="Pept_C14_p20"/>
</dbReference>
<evidence type="ECO:0000256" key="6">
    <source>
        <dbReference type="ARBA" id="ARBA00022670"/>
    </source>
</evidence>
<organism evidence="21 22">
    <name type="scientific">Paramormyrops kingsleyae</name>
    <dbReference type="NCBI Taxonomy" id="1676925"/>
    <lineage>
        <taxon>Eukaryota</taxon>
        <taxon>Metazoa</taxon>
        <taxon>Chordata</taxon>
        <taxon>Craniata</taxon>
        <taxon>Vertebrata</taxon>
        <taxon>Euteleostomi</taxon>
        <taxon>Actinopterygii</taxon>
        <taxon>Neopterygii</taxon>
        <taxon>Teleostei</taxon>
        <taxon>Osteoglossocephala</taxon>
        <taxon>Osteoglossomorpha</taxon>
        <taxon>Osteoglossiformes</taxon>
        <taxon>Mormyridae</taxon>
        <taxon>Paramormyrops</taxon>
    </lineage>
</organism>
<dbReference type="PANTHER" id="PTHR48169:SF7">
    <property type="entry name" value="CASPASE 10"/>
    <property type="match status" value="1"/>
</dbReference>
<feature type="active site" evidence="16">
    <location>
        <position position="186"/>
    </location>
</feature>
<evidence type="ECO:0000256" key="14">
    <source>
        <dbReference type="ARBA" id="ARBA00066479"/>
    </source>
</evidence>
<keyword evidence="11" id="KW-0865">Zymogen</keyword>
<evidence type="ECO:0000259" key="19">
    <source>
        <dbReference type="PROSITE" id="PS50208"/>
    </source>
</evidence>
<dbReference type="SUPFAM" id="SSF47986">
    <property type="entry name" value="DEATH domain"/>
    <property type="match status" value="1"/>
</dbReference>
<dbReference type="InterPro" id="IPR015917">
    <property type="entry name" value="Pept_C14A"/>
</dbReference>
<dbReference type="GO" id="GO:0005737">
    <property type="term" value="C:cytoplasm"/>
    <property type="evidence" value="ECO:0007669"/>
    <property type="project" value="UniProtKB-SubCell"/>
</dbReference>
<dbReference type="Gene3D" id="1.10.533.10">
    <property type="entry name" value="Death Domain, Fas"/>
    <property type="match status" value="1"/>
</dbReference>
<comment type="catalytic activity">
    <reaction evidence="13">
        <text>Strict requirement for Asp at position P1 and has a preferred cleavage sequence of (Leu/Asp/Val)-Glu-Thr-Asp-|-(Gly/Ser/Ala).</text>
        <dbReference type="EC" id="3.4.22.61"/>
    </reaction>
</comment>
<dbReference type="PANTHER" id="PTHR48169">
    <property type="entry name" value="DED DOMAIN-CONTAINING PROTEIN"/>
    <property type="match status" value="1"/>
</dbReference>
<dbReference type="GO" id="GO:0051604">
    <property type="term" value="P:protein maturation"/>
    <property type="evidence" value="ECO:0007669"/>
    <property type="project" value="UniProtKB-ARBA"/>
</dbReference>
<dbReference type="PROSITE" id="PS50209">
    <property type="entry name" value="CARD"/>
    <property type="match status" value="1"/>
</dbReference>
<dbReference type="InterPro" id="IPR029030">
    <property type="entry name" value="Caspase-like_dom_sf"/>
</dbReference>
<evidence type="ECO:0000256" key="17">
    <source>
        <dbReference type="RuleBase" id="RU003971"/>
    </source>
</evidence>
<dbReference type="InterPro" id="IPR011029">
    <property type="entry name" value="DEATH-like_dom_sf"/>
</dbReference>
<keyword evidence="4" id="KW-0963">Cytoplasm</keyword>
<dbReference type="GO" id="GO:0032991">
    <property type="term" value="C:protein-containing complex"/>
    <property type="evidence" value="ECO:0007669"/>
    <property type="project" value="UniProtKB-ARBA"/>
</dbReference>
<reference evidence="21" key="2">
    <citation type="submission" date="2025-09" db="UniProtKB">
        <authorList>
            <consortium name="Ensembl"/>
        </authorList>
    </citation>
    <scope>IDENTIFICATION</scope>
</reference>
<evidence type="ECO:0000256" key="10">
    <source>
        <dbReference type="ARBA" id="ARBA00022807"/>
    </source>
</evidence>
<dbReference type="InterPro" id="IPR002138">
    <property type="entry name" value="Pept_C14_p10"/>
</dbReference>
<reference evidence="21" key="1">
    <citation type="submission" date="2025-08" db="UniProtKB">
        <authorList>
            <consortium name="Ensembl"/>
        </authorList>
    </citation>
    <scope>IDENTIFICATION</scope>
</reference>
<dbReference type="SMART" id="SM00115">
    <property type="entry name" value="CASc"/>
    <property type="match status" value="1"/>
</dbReference>
<keyword evidence="10" id="KW-0788">Thiol protease</keyword>
<evidence type="ECO:0000313" key="21">
    <source>
        <dbReference type="Ensembl" id="ENSPKIP00000040030.1"/>
    </source>
</evidence>
<evidence type="ECO:0000256" key="5">
    <source>
        <dbReference type="ARBA" id="ARBA00022553"/>
    </source>
</evidence>
<evidence type="ECO:0000256" key="1">
    <source>
        <dbReference type="ARBA" id="ARBA00004123"/>
    </source>
</evidence>
<keyword evidence="22" id="KW-1185">Reference proteome</keyword>
<keyword evidence="9" id="KW-0378">Hydrolase</keyword>
<dbReference type="PROSITE" id="PS50207">
    <property type="entry name" value="CASPASE_P10"/>
    <property type="match status" value="1"/>
</dbReference>
<evidence type="ECO:0000256" key="9">
    <source>
        <dbReference type="ARBA" id="ARBA00022801"/>
    </source>
</evidence>
<feature type="domain" description="Caspase family p20" evidence="19">
    <location>
        <begin position="113"/>
        <end position="233"/>
    </location>
</feature>
<dbReference type="PIRSF" id="PIRSF038001">
    <property type="entry name" value="Caspase_ICE"/>
    <property type="match status" value="1"/>
</dbReference>
<feature type="active site" evidence="16">
    <location>
        <position position="229"/>
    </location>
</feature>
<evidence type="ECO:0000256" key="12">
    <source>
        <dbReference type="ARBA" id="ARBA00023242"/>
    </source>
</evidence>
<dbReference type="PROSITE" id="PS50208">
    <property type="entry name" value="CASPASE_P20"/>
    <property type="match status" value="1"/>
</dbReference>
<sequence>MQNIRANKMGLIDVLMSDPDYILQNLQADALITQREYNIIKTKKLSVEETVIDILDKIMNKGEDTCRRFLTLLQTDDVQETFPNLKHLICPNVPKQDNQEFAEISEYPMTDIPRGLCVIFNNETFTNLKRRDGSQKDADRLREVFGWLGFKVKIVKDQSAEEMRDHLRGFGQQAGGQCFVCCVLSHGTQQGVYGRDGKVLGLSEILQPFRAASGHALNGKPKVFFIQACQGSHMQEAVSAGCDEDLETESDGGPVGTIPCDADFLVGMATVQDCVSLRDVRDGSWYIQTLCRMLEQGSPSGEDIHSILTRVNEEVSRMNETMKHNGVVCLAKQMPEPKYTLTKKLVFRVPE</sequence>
<evidence type="ECO:0000259" key="20">
    <source>
        <dbReference type="PROSITE" id="PS50209"/>
    </source>
</evidence>
<evidence type="ECO:0000259" key="18">
    <source>
        <dbReference type="PROSITE" id="PS50207"/>
    </source>
</evidence>
<keyword evidence="6" id="KW-0645">Protease</keyword>
<dbReference type="CDD" id="cd00032">
    <property type="entry name" value="CASc"/>
    <property type="match status" value="1"/>
</dbReference>
<dbReference type="GO" id="GO:0006915">
    <property type="term" value="P:apoptotic process"/>
    <property type="evidence" value="ECO:0007669"/>
    <property type="project" value="UniProtKB-KW"/>
</dbReference>